<evidence type="ECO:0000313" key="6">
    <source>
        <dbReference type="Proteomes" id="UP000193811"/>
    </source>
</evidence>
<dbReference type="SMART" id="SM01043">
    <property type="entry name" value="BTAD"/>
    <property type="match status" value="1"/>
</dbReference>
<dbReference type="InterPro" id="IPR005158">
    <property type="entry name" value="BTAD"/>
</dbReference>
<reference evidence="3 5" key="1">
    <citation type="submission" date="2015-06" db="EMBL/GenBank/DDBJ databases">
        <title>Genome sequence of Mycobacterium conceptionense strain MLE.</title>
        <authorList>
            <person name="Greninger A.L."/>
            <person name="Cunningham G."/>
            <person name="Chiu C.Y."/>
            <person name="Miller S."/>
        </authorList>
    </citation>
    <scope>NUCLEOTIDE SEQUENCE [LARGE SCALE GENOMIC DNA]</scope>
    <source>
        <strain evidence="3 5">MLE</strain>
    </source>
</reference>
<dbReference type="InterPro" id="IPR011990">
    <property type="entry name" value="TPR-like_helical_dom_sf"/>
</dbReference>
<gene>
    <name evidence="3" type="ORF">ACT17_23500</name>
    <name evidence="4" type="ORF">AWB98_19190</name>
</gene>
<evidence type="ECO:0000313" key="4">
    <source>
        <dbReference type="EMBL" id="ORV25021.1"/>
    </source>
</evidence>
<dbReference type="PANTHER" id="PTHR35807">
    <property type="entry name" value="TRANSCRIPTIONAL REGULATOR REDD-RELATED"/>
    <property type="match status" value="1"/>
</dbReference>
<proteinExistence type="predicted"/>
<evidence type="ECO:0000313" key="3">
    <source>
        <dbReference type="EMBL" id="KMV15853.1"/>
    </source>
</evidence>
<dbReference type="GO" id="GO:0003677">
    <property type="term" value="F:DNA binding"/>
    <property type="evidence" value="ECO:0007669"/>
    <property type="project" value="InterPro"/>
</dbReference>
<reference evidence="4 6" key="2">
    <citation type="submission" date="2016-01" db="EMBL/GenBank/DDBJ databases">
        <title>The new phylogeny of the genus Mycobacterium.</title>
        <authorList>
            <person name="Tarcisio F."/>
            <person name="Conor M."/>
            <person name="Antonella G."/>
            <person name="Elisabetta G."/>
            <person name="Giulia F.S."/>
            <person name="Sara T."/>
            <person name="Anna F."/>
            <person name="Clotilde B."/>
            <person name="Roberto B."/>
            <person name="Veronica D.S."/>
            <person name="Fabio R."/>
            <person name="Monica P."/>
            <person name="Olivier J."/>
            <person name="Enrico T."/>
            <person name="Nicola S."/>
        </authorList>
    </citation>
    <scope>NUCLEOTIDE SEQUENCE [LARGE SCALE GENOMIC DNA]</scope>
    <source>
        <strain evidence="4 6">CCUG 50187</strain>
    </source>
</reference>
<accession>A0A0J8U2R8</accession>
<dbReference type="Proteomes" id="UP000037594">
    <property type="component" value="Unassembled WGS sequence"/>
</dbReference>
<dbReference type="SUPFAM" id="SSF48452">
    <property type="entry name" value="TPR-like"/>
    <property type="match status" value="1"/>
</dbReference>
<dbReference type="EMBL" id="LQOP01000019">
    <property type="protein sequence ID" value="ORV25021.1"/>
    <property type="molecule type" value="Genomic_DNA"/>
</dbReference>
<comment type="caution">
    <text evidence="3">The sequence shown here is derived from an EMBL/GenBank/DDBJ whole genome shotgun (WGS) entry which is preliminary data.</text>
</comment>
<dbReference type="Gene3D" id="1.10.10.10">
    <property type="entry name" value="Winged helix-like DNA-binding domain superfamily/Winged helix DNA-binding domain"/>
    <property type="match status" value="1"/>
</dbReference>
<name>A0A0J8U2R8_9MYCO</name>
<evidence type="ECO:0000259" key="2">
    <source>
        <dbReference type="SMART" id="SM01043"/>
    </source>
</evidence>
<dbReference type="InterPro" id="IPR019734">
    <property type="entry name" value="TPR_rpt"/>
</dbReference>
<dbReference type="Pfam" id="PF03704">
    <property type="entry name" value="BTAD"/>
    <property type="match status" value="1"/>
</dbReference>
<evidence type="ECO:0000313" key="5">
    <source>
        <dbReference type="Proteomes" id="UP000037594"/>
    </source>
</evidence>
<dbReference type="InterPro" id="IPR051677">
    <property type="entry name" value="AfsR-DnrI-RedD_regulator"/>
</dbReference>
<feature type="domain" description="Bacterial transcriptional activator" evidence="2">
    <location>
        <begin position="112"/>
        <end position="255"/>
    </location>
</feature>
<dbReference type="CDD" id="cd15831">
    <property type="entry name" value="BTAD"/>
    <property type="match status" value="1"/>
</dbReference>
<keyword evidence="6" id="KW-1185">Reference proteome</keyword>
<dbReference type="Proteomes" id="UP000193811">
    <property type="component" value="Unassembled WGS sequence"/>
</dbReference>
<dbReference type="AlphaFoldDB" id="A0A0J8U2R8"/>
<feature type="repeat" description="TPR" evidence="1">
    <location>
        <begin position="171"/>
        <end position="204"/>
    </location>
</feature>
<dbReference type="SUPFAM" id="SSF46894">
    <property type="entry name" value="C-terminal effector domain of the bipartite response regulators"/>
    <property type="match status" value="1"/>
</dbReference>
<dbReference type="InterPro" id="IPR016032">
    <property type="entry name" value="Sig_transdc_resp-reg_C-effctor"/>
</dbReference>
<keyword evidence="1" id="KW-0802">TPR repeat</keyword>
<organism evidence="3 5">
    <name type="scientific">Mycolicibacterium conceptionense</name>
    <dbReference type="NCBI Taxonomy" id="451644"/>
    <lineage>
        <taxon>Bacteria</taxon>
        <taxon>Bacillati</taxon>
        <taxon>Actinomycetota</taxon>
        <taxon>Actinomycetes</taxon>
        <taxon>Mycobacteriales</taxon>
        <taxon>Mycobacteriaceae</taxon>
        <taxon>Mycolicibacterium</taxon>
    </lineage>
</organism>
<dbReference type="PROSITE" id="PS50005">
    <property type="entry name" value="TPR"/>
    <property type="match status" value="1"/>
</dbReference>
<sequence length="261" mass="28647">MRWVIGMDDAGVALRVLGPFQVCKWGRPVPLRSGGKAEKLLSSLAIRHRCGIGREALIETIWPDSPPELSTQCLNTLIHGLKTQFADALAGQAPVVHQHGHYVLNLDGGLKVDSLEFESAVDTGHRLLSTGATEAAIEAYERAVNFYRGDLSSESGIAGLLERERLRTVCLATLARLADAHFELANYEQALAYAARLLEVDPCREDAHRMTMRACVRMGARSQALRQYSVCRRLLADEFDAVPEPATEQLFAVIRTDPGAI</sequence>
<dbReference type="PATRIC" id="fig|451644.5.peg.4849"/>
<dbReference type="GO" id="GO:0006355">
    <property type="term" value="P:regulation of DNA-templated transcription"/>
    <property type="evidence" value="ECO:0007669"/>
    <property type="project" value="InterPro"/>
</dbReference>
<dbReference type="InterPro" id="IPR036388">
    <property type="entry name" value="WH-like_DNA-bd_sf"/>
</dbReference>
<dbReference type="Gene3D" id="1.25.40.10">
    <property type="entry name" value="Tetratricopeptide repeat domain"/>
    <property type="match status" value="1"/>
</dbReference>
<evidence type="ECO:0000256" key="1">
    <source>
        <dbReference type="PROSITE-ProRule" id="PRU00339"/>
    </source>
</evidence>
<dbReference type="EMBL" id="LFOD01000026">
    <property type="protein sequence ID" value="KMV15853.1"/>
    <property type="molecule type" value="Genomic_DNA"/>
</dbReference>
<protein>
    <recommendedName>
        <fullName evidence="2">Bacterial transcriptional activator domain-containing protein</fullName>
    </recommendedName>
</protein>